<evidence type="ECO:0000256" key="11">
    <source>
        <dbReference type="RuleBase" id="RU362125"/>
    </source>
</evidence>
<dbReference type="OrthoDB" id="9770681at2"/>
<dbReference type="Gene3D" id="1.10.540.10">
    <property type="entry name" value="Acyl-CoA dehydrogenase/oxidase, N-terminal domain"/>
    <property type="match status" value="1"/>
</dbReference>
<comment type="pathway">
    <text evidence="8">Amino-acid metabolism; tryptophan metabolism.</text>
</comment>
<dbReference type="InterPro" id="IPR013786">
    <property type="entry name" value="AcylCoA_DH/ox_N"/>
</dbReference>
<evidence type="ECO:0000256" key="3">
    <source>
        <dbReference type="ARBA" id="ARBA00022630"/>
    </source>
</evidence>
<dbReference type="Proteomes" id="UP000275048">
    <property type="component" value="Unassembled WGS sequence"/>
</dbReference>
<name>A0A3M8AF60_9MICO</name>
<evidence type="ECO:0000256" key="6">
    <source>
        <dbReference type="ARBA" id="ARBA00023002"/>
    </source>
</evidence>
<dbReference type="GO" id="GO:0046949">
    <property type="term" value="P:fatty-acyl-CoA biosynthetic process"/>
    <property type="evidence" value="ECO:0007669"/>
    <property type="project" value="TreeGrafter"/>
</dbReference>
<evidence type="ECO:0000256" key="5">
    <source>
        <dbReference type="ARBA" id="ARBA00022946"/>
    </source>
</evidence>
<evidence type="ECO:0000256" key="7">
    <source>
        <dbReference type="ARBA" id="ARBA00037899"/>
    </source>
</evidence>
<dbReference type="PANTHER" id="PTHR42807">
    <property type="entry name" value="GLUTARYL-COA DEHYDROGENASE, MITOCHONDRIAL"/>
    <property type="match status" value="1"/>
</dbReference>
<dbReference type="InterPro" id="IPR052033">
    <property type="entry name" value="Glutaryl-CoA_DH_mitochondrial"/>
</dbReference>
<feature type="domain" description="Acyl-CoA oxidase/dehydrogenase middle" evidence="13">
    <location>
        <begin position="137"/>
        <end position="237"/>
    </location>
</feature>
<keyword evidence="5" id="KW-0809">Transit peptide</keyword>
<comment type="similarity">
    <text evidence="2 11">Belongs to the acyl-CoA dehydrogenase family.</text>
</comment>
<dbReference type="InterPro" id="IPR009100">
    <property type="entry name" value="AcylCoA_DH/oxidase_NM_dom_sf"/>
</dbReference>
<comment type="cofactor">
    <cofactor evidence="1 11">
        <name>FAD</name>
        <dbReference type="ChEBI" id="CHEBI:57692"/>
    </cofactor>
</comment>
<dbReference type="AlphaFoldDB" id="A0A3M8AF60"/>
<dbReference type="Pfam" id="PF02770">
    <property type="entry name" value="Acyl-CoA_dh_M"/>
    <property type="match status" value="1"/>
</dbReference>
<evidence type="ECO:0000256" key="9">
    <source>
        <dbReference type="ARBA" id="ARBA00039033"/>
    </source>
</evidence>
<dbReference type="EMBL" id="RHHB01000014">
    <property type="protein sequence ID" value="RNB49799.1"/>
    <property type="molecule type" value="Genomic_DNA"/>
</dbReference>
<keyword evidence="6 11" id="KW-0560">Oxidoreductase</keyword>
<comment type="catalytic activity">
    <reaction evidence="10">
        <text>glutaryl-CoA + oxidized [electron-transfer flavoprotein] + 2 H(+) = (2E)-butenoyl-CoA + reduced [electron-transfer flavoprotein] + CO2</text>
        <dbReference type="Rhea" id="RHEA:13389"/>
        <dbReference type="Rhea" id="RHEA-COMP:10685"/>
        <dbReference type="Rhea" id="RHEA-COMP:10686"/>
        <dbReference type="ChEBI" id="CHEBI:15378"/>
        <dbReference type="ChEBI" id="CHEBI:16526"/>
        <dbReference type="ChEBI" id="CHEBI:57332"/>
        <dbReference type="ChEBI" id="CHEBI:57378"/>
        <dbReference type="ChEBI" id="CHEBI:57692"/>
        <dbReference type="ChEBI" id="CHEBI:58307"/>
        <dbReference type="EC" id="1.3.8.6"/>
    </reaction>
</comment>
<dbReference type="SUPFAM" id="SSF47203">
    <property type="entry name" value="Acyl-CoA dehydrogenase C-terminal domain-like"/>
    <property type="match status" value="1"/>
</dbReference>
<proteinExistence type="inferred from homology"/>
<dbReference type="InterPro" id="IPR037069">
    <property type="entry name" value="AcylCoA_DH/ox_N_sf"/>
</dbReference>
<dbReference type="PROSITE" id="PS00072">
    <property type="entry name" value="ACYL_COA_DH_1"/>
    <property type="match status" value="1"/>
</dbReference>
<evidence type="ECO:0000313" key="15">
    <source>
        <dbReference type="EMBL" id="RNB49799.1"/>
    </source>
</evidence>
<evidence type="ECO:0000313" key="16">
    <source>
        <dbReference type="Proteomes" id="UP000275048"/>
    </source>
</evidence>
<sequence>MTAPTVTAPRIDAVFDLDALLSDEEREWRDRARRFAQERILPVIEQDFEDKHFRKELVREAGELGFLGMHLAGYGCAGASAVSYGLVCLELEAADSGWRTFVSVQGSLAMSSIHKYGSEEQKQRWLPGMATGELIGCFALTEPQGGSDPAAMTTVARRDGDGWVLDGAKRWIGLASLADVAVVWARVEDPSGAYGQGAHAIRGFLVPTSTPGFTATPIDGKLAMRASVQCDITFEGVRLDADAILPGASGLSGPFGCLNEARYGIVWGAMGAARSCLEAALERSVTREVFGKPIGANQLIQAKLADMFLEVEKGVLLALHLGRLKERGALTPAQISVGKLNSVREALQIAHEARAILAGDGITDAWPVMRHAANLEAVRTYEGTDEIHQLILGRALTGLNAF</sequence>
<evidence type="ECO:0000259" key="14">
    <source>
        <dbReference type="Pfam" id="PF02771"/>
    </source>
</evidence>
<dbReference type="Pfam" id="PF02771">
    <property type="entry name" value="Acyl-CoA_dh_N"/>
    <property type="match status" value="1"/>
</dbReference>
<dbReference type="GO" id="GO:0033539">
    <property type="term" value="P:fatty acid beta-oxidation using acyl-CoA dehydrogenase"/>
    <property type="evidence" value="ECO:0007669"/>
    <property type="project" value="TreeGrafter"/>
</dbReference>
<dbReference type="EC" id="1.3.8.6" evidence="9"/>
<dbReference type="InterPro" id="IPR006091">
    <property type="entry name" value="Acyl-CoA_Oxase/DH_mid-dom"/>
</dbReference>
<dbReference type="InterPro" id="IPR036250">
    <property type="entry name" value="AcylCo_DH-like_C"/>
</dbReference>
<feature type="domain" description="Acyl-CoA dehydrogenase/oxidase N-terminal" evidence="14">
    <location>
        <begin position="22"/>
        <end position="133"/>
    </location>
</feature>
<keyword evidence="4 11" id="KW-0274">FAD</keyword>
<reference evidence="15 16" key="1">
    <citation type="submission" date="2018-10" db="EMBL/GenBank/DDBJ databases">
        <title>Isolation, diversity and antibacterial activity of antinobacteria from the wheat rhizosphere soil.</title>
        <authorList>
            <person name="Sun T."/>
        </authorList>
    </citation>
    <scope>NUCLEOTIDE SEQUENCE [LARGE SCALE GENOMIC DNA]</scope>
    <source>
        <strain evidence="15 16">SJ-23</strain>
    </source>
</reference>
<dbReference type="SUPFAM" id="SSF56645">
    <property type="entry name" value="Acyl-CoA dehydrogenase NM domain-like"/>
    <property type="match status" value="1"/>
</dbReference>
<dbReference type="InterPro" id="IPR046373">
    <property type="entry name" value="Acyl-CoA_Oxase/DH_mid-dom_sf"/>
</dbReference>
<dbReference type="Gene3D" id="1.20.140.10">
    <property type="entry name" value="Butyryl-CoA Dehydrogenase, subunit A, domain 3"/>
    <property type="match status" value="1"/>
</dbReference>
<evidence type="ECO:0000259" key="13">
    <source>
        <dbReference type="Pfam" id="PF02770"/>
    </source>
</evidence>
<dbReference type="InterPro" id="IPR006089">
    <property type="entry name" value="Acyl-CoA_DH_CS"/>
</dbReference>
<evidence type="ECO:0000259" key="12">
    <source>
        <dbReference type="Pfam" id="PF00441"/>
    </source>
</evidence>
<dbReference type="Gene3D" id="2.40.110.10">
    <property type="entry name" value="Butyryl-CoA Dehydrogenase, subunit A, domain 2"/>
    <property type="match status" value="1"/>
</dbReference>
<evidence type="ECO:0000256" key="8">
    <source>
        <dbReference type="ARBA" id="ARBA00037927"/>
    </source>
</evidence>
<evidence type="ECO:0000256" key="10">
    <source>
        <dbReference type="ARBA" id="ARBA00049493"/>
    </source>
</evidence>
<accession>A0A3M8AF60</accession>
<keyword evidence="3 11" id="KW-0285">Flavoprotein</keyword>
<dbReference type="PANTHER" id="PTHR42807:SF1">
    <property type="entry name" value="GLUTARYL-COA DEHYDROGENASE, MITOCHONDRIAL"/>
    <property type="match status" value="1"/>
</dbReference>
<organism evidence="15 16">
    <name type="scientific">Agromyces tardus</name>
    <dbReference type="NCBI Taxonomy" id="2583849"/>
    <lineage>
        <taxon>Bacteria</taxon>
        <taxon>Bacillati</taxon>
        <taxon>Actinomycetota</taxon>
        <taxon>Actinomycetes</taxon>
        <taxon>Micrococcales</taxon>
        <taxon>Microbacteriaceae</taxon>
        <taxon>Agromyces</taxon>
    </lineage>
</organism>
<dbReference type="RefSeq" id="WP_122936780.1">
    <property type="nucleotide sequence ID" value="NZ_JBHSNT010000007.1"/>
</dbReference>
<evidence type="ECO:0000256" key="2">
    <source>
        <dbReference type="ARBA" id="ARBA00009347"/>
    </source>
</evidence>
<comment type="caution">
    <text evidence="15">The sequence shown here is derived from an EMBL/GenBank/DDBJ whole genome shotgun (WGS) entry which is preliminary data.</text>
</comment>
<evidence type="ECO:0000256" key="1">
    <source>
        <dbReference type="ARBA" id="ARBA00001974"/>
    </source>
</evidence>
<dbReference type="GO" id="GO:0000062">
    <property type="term" value="F:fatty-acyl-CoA binding"/>
    <property type="evidence" value="ECO:0007669"/>
    <property type="project" value="TreeGrafter"/>
</dbReference>
<dbReference type="FunFam" id="1.10.540.10:FF:000026">
    <property type="entry name" value="Acyl-CoA dehydrogenase medium chain"/>
    <property type="match status" value="1"/>
</dbReference>
<feature type="domain" description="Acyl-CoA dehydrogenase/oxidase C-terminal" evidence="12">
    <location>
        <begin position="256"/>
        <end position="396"/>
    </location>
</feature>
<dbReference type="InterPro" id="IPR009075">
    <property type="entry name" value="AcylCo_DH/oxidase_C"/>
</dbReference>
<dbReference type="Pfam" id="PF00441">
    <property type="entry name" value="Acyl-CoA_dh_1"/>
    <property type="match status" value="1"/>
</dbReference>
<protein>
    <recommendedName>
        <fullName evidence="9">glutaryl-CoA dehydrogenase (ETF)</fullName>
        <ecNumber evidence="9">1.3.8.6</ecNumber>
    </recommendedName>
</protein>
<evidence type="ECO:0000256" key="4">
    <source>
        <dbReference type="ARBA" id="ARBA00022827"/>
    </source>
</evidence>
<gene>
    <name evidence="15" type="ORF">EDM22_09320</name>
</gene>
<dbReference type="GO" id="GO:0004361">
    <property type="term" value="F:glutaryl-CoA dehydrogenase activity"/>
    <property type="evidence" value="ECO:0007669"/>
    <property type="project" value="UniProtKB-EC"/>
</dbReference>
<comment type="pathway">
    <text evidence="7">Amino-acid metabolism; lysine degradation.</text>
</comment>
<dbReference type="GO" id="GO:0050660">
    <property type="term" value="F:flavin adenine dinucleotide binding"/>
    <property type="evidence" value="ECO:0007669"/>
    <property type="project" value="InterPro"/>
</dbReference>
<keyword evidence="16" id="KW-1185">Reference proteome</keyword>